<dbReference type="SUPFAM" id="SSF48452">
    <property type="entry name" value="TPR-like"/>
    <property type="match status" value="1"/>
</dbReference>
<organism evidence="3 4">
    <name type="scientific">Bordetella ansorpii</name>
    <dbReference type="NCBI Taxonomy" id="288768"/>
    <lineage>
        <taxon>Bacteria</taxon>
        <taxon>Pseudomonadati</taxon>
        <taxon>Pseudomonadota</taxon>
        <taxon>Betaproteobacteria</taxon>
        <taxon>Burkholderiales</taxon>
        <taxon>Alcaligenaceae</taxon>
        <taxon>Bordetella</taxon>
    </lineage>
</organism>
<accession>A0A157ST22</accession>
<dbReference type="Proteomes" id="UP000076848">
    <property type="component" value="Unassembled WGS sequence"/>
</dbReference>
<sequence precursor="true">MRDRVPTLRLLAVTASLAFAAMAAPASAFADDEARRAILDLRQQVQQQNEQNVRARLQLADQIQSLQQEIAQLRNQLELVSRQQTSPAQGQQGQQSNHPGNPPGVSAADPQEQAAYDGAIDLFRKAQYKEASESFAAFSALYPNSALAPSSQFYLGSSRYALKDFKGAIEQLNTLVQNAPNDARAPDALLVIAGSQIELNNRAGAKATLQRIVSEYPQTPAAKTAQSRLQLLQ</sequence>
<dbReference type="GO" id="GO:0043093">
    <property type="term" value="P:FtsZ-dependent cytokinesis"/>
    <property type="evidence" value="ECO:0007669"/>
    <property type="project" value="UniProtKB-UniRule"/>
</dbReference>
<keyword evidence="1" id="KW-0132">Cell division</keyword>
<reference evidence="3 4" key="1">
    <citation type="submission" date="2016-04" db="EMBL/GenBank/DDBJ databases">
        <authorList>
            <consortium name="Pathogen Informatics"/>
        </authorList>
    </citation>
    <scope>NUCLEOTIDE SEQUENCE [LARGE SCALE GENOMIC DNA]</scope>
    <source>
        <strain evidence="3 4">H050680373</strain>
    </source>
</reference>
<proteinExistence type="inferred from homology"/>
<feature type="signal peptide" evidence="1">
    <location>
        <begin position="1"/>
        <end position="30"/>
    </location>
</feature>
<dbReference type="HAMAP" id="MF_02066">
    <property type="entry name" value="CpoB"/>
    <property type="match status" value="1"/>
</dbReference>
<dbReference type="RefSeq" id="WP_066132199.1">
    <property type="nucleotide sequence ID" value="NZ_FKIF01000008.1"/>
</dbReference>
<keyword evidence="1" id="KW-0574">Periplasm</keyword>
<evidence type="ECO:0000256" key="1">
    <source>
        <dbReference type="HAMAP-Rule" id="MF_02066"/>
    </source>
</evidence>
<keyword evidence="4" id="KW-1185">Reference proteome</keyword>
<evidence type="ECO:0000313" key="3">
    <source>
        <dbReference type="EMBL" id="SAI73293.1"/>
    </source>
</evidence>
<dbReference type="InterPro" id="IPR034706">
    <property type="entry name" value="CpoB"/>
</dbReference>
<dbReference type="Pfam" id="PF14559">
    <property type="entry name" value="TPR_19"/>
    <property type="match status" value="1"/>
</dbReference>
<feature type="region of interest" description="Disordered" evidence="2">
    <location>
        <begin position="81"/>
        <end position="109"/>
    </location>
</feature>
<dbReference type="InterPro" id="IPR011990">
    <property type="entry name" value="TPR-like_helical_dom_sf"/>
</dbReference>
<evidence type="ECO:0000313" key="4">
    <source>
        <dbReference type="Proteomes" id="UP000076848"/>
    </source>
</evidence>
<dbReference type="OrthoDB" id="8525418at2"/>
<comment type="similarity">
    <text evidence="1">Belongs to the CpoB family.</text>
</comment>
<name>A0A157ST22_9BORD</name>
<gene>
    <name evidence="3" type="primary">ybgF</name>
    <name evidence="1" type="synonym">cpoB</name>
    <name evidence="3" type="ORF">SAMEA3906486_04584</name>
</gene>
<comment type="function">
    <text evidence="1">Mediates coordination of peptidoglycan synthesis and outer membrane constriction during cell division.</text>
</comment>
<dbReference type="GO" id="GO:0030288">
    <property type="term" value="C:outer membrane-bounded periplasmic space"/>
    <property type="evidence" value="ECO:0007669"/>
    <property type="project" value="UniProtKB-UniRule"/>
</dbReference>
<protein>
    <recommendedName>
        <fullName evidence="1">Cell division coordinator CpoB</fullName>
    </recommendedName>
</protein>
<keyword evidence="1" id="KW-0732">Signal</keyword>
<feature type="chain" id="PRO_5009986143" description="Cell division coordinator CpoB" evidence="1">
    <location>
        <begin position="31"/>
        <end position="233"/>
    </location>
</feature>
<dbReference type="EMBL" id="FKIF01000008">
    <property type="protein sequence ID" value="SAI73293.1"/>
    <property type="molecule type" value="Genomic_DNA"/>
</dbReference>
<dbReference type="Gene3D" id="1.25.40.10">
    <property type="entry name" value="Tetratricopeptide repeat domain"/>
    <property type="match status" value="1"/>
</dbReference>
<evidence type="ECO:0000256" key="2">
    <source>
        <dbReference type="SAM" id="MobiDB-lite"/>
    </source>
</evidence>
<comment type="subcellular location">
    <subcellularLocation>
        <location evidence="1">Periplasm</location>
    </subcellularLocation>
</comment>
<dbReference type="AlphaFoldDB" id="A0A157ST22"/>
<feature type="compositionally biased region" description="Low complexity" evidence="2">
    <location>
        <begin position="83"/>
        <end position="99"/>
    </location>
</feature>
<dbReference type="STRING" id="288768.SAMEA3906486_04584"/>
<keyword evidence="1" id="KW-0131">Cell cycle</keyword>
<dbReference type="InterPro" id="IPR014162">
    <property type="entry name" value="CpoB_C"/>
</dbReference>
<dbReference type="NCBIfam" id="TIGR02795">
    <property type="entry name" value="tol_pal_ybgF"/>
    <property type="match status" value="1"/>
</dbReference>